<keyword evidence="1" id="KW-1133">Transmembrane helix</keyword>
<evidence type="ECO:0000313" key="2">
    <source>
        <dbReference type="EMBL" id="TWP43639.1"/>
    </source>
</evidence>
<evidence type="ECO:0000313" key="3">
    <source>
        <dbReference type="Proteomes" id="UP000316639"/>
    </source>
</evidence>
<dbReference type="OrthoDB" id="3590217at2"/>
<feature type="transmembrane region" description="Helical" evidence="1">
    <location>
        <begin position="198"/>
        <end position="218"/>
    </location>
</feature>
<feature type="transmembrane region" description="Helical" evidence="1">
    <location>
        <begin position="49"/>
        <end position="66"/>
    </location>
</feature>
<evidence type="ECO:0000256" key="1">
    <source>
        <dbReference type="SAM" id="Phobius"/>
    </source>
</evidence>
<dbReference type="Proteomes" id="UP000316639">
    <property type="component" value="Unassembled WGS sequence"/>
</dbReference>
<comment type="caution">
    <text evidence="2">The sequence shown here is derived from an EMBL/GenBank/DDBJ whole genome shotgun (WGS) entry which is preliminary data.</text>
</comment>
<gene>
    <name evidence="2" type="ORF">FKR81_42185</name>
</gene>
<keyword evidence="1" id="KW-0812">Transmembrane</keyword>
<keyword evidence="1" id="KW-0472">Membrane</keyword>
<dbReference type="AlphaFoldDB" id="A0A563EER3"/>
<accession>A0A563EER3</accession>
<proteinExistence type="predicted"/>
<dbReference type="EMBL" id="VOBR01000060">
    <property type="protein sequence ID" value="TWP43639.1"/>
    <property type="molecule type" value="Genomic_DNA"/>
</dbReference>
<feature type="transmembrane region" description="Helical" evidence="1">
    <location>
        <begin position="94"/>
        <end position="112"/>
    </location>
</feature>
<organism evidence="2 3">
    <name type="scientific">Lentzea tibetensis</name>
    <dbReference type="NCBI Taxonomy" id="2591470"/>
    <lineage>
        <taxon>Bacteria</taxon>
        <taxon>Bacillati</taxon>
        <taxon>Actinomycetota</taxon>
        <taxon>Actinomycetes</taxon>
        <taxon>Pseudonocardiales</taxon>
        <taxon>Pseudonocardiaceae</taxon>
        <taxon>Lentzea</taxon>
    </lineage>
</organism>
<reference evidence="2 3" key="1">
    <citation type="submission" date="2019-07" db="EMBL/GenBank/DDBJ databases">
        <title>Lentzea xizangensis sp. nov., isolated from Qinghai-Tibetan Plateau Soils.</title>
        <authorList>
            <person name="Huang J."/>
        </authorList>
    </citation>
    <scope>NUCLEOTIDE SEQUENCE [LARGE SCALE GENOMIC DNA]</scope>
    <source>
        <strain evidence="2 3">FXJ1.1311</strain>
    </source>
</reference>
<sequence length="538" mass="55078">MNHPHGDLDVGGGSALALVLRLALVLVTAFVAGTGLVRPQLTTRRVRHFALALAGLSAALVVTSVLTQEVNVVAAVVHVVLVAAVPLLLGRPAVVRWVSAALVLLLVIETSVGDSGVAFVVNTVFVAVSAALLGVGPFRDLRPLALSLGVVLVLAGAVRLATSGIAFDRRIYESGLGLVLLAVVLVAALTLVLRNGYVVALALVAWAALPAVAVPPSLPEPGVPVLVDARLADRVVPVLVSPHRPGRNLVHFPASAGNGLRVGDVPAVPRAGAPGTWAEVDLPPGRGEVVISDGAETVAVRVDPGTAPGPGPDAECATAALGTLIAGLREVLTSCPSDSLSTEDSDSLQKLVGFLKAKGTAGIRLVTDTSPRSTKAAELVRASGLRIDDGKRPDNALVVVSGWETAHEALTRAGAEQAESPVYTHGLYVAPWLLHTPIATAVTTVSVPLRFDPREPLPVGYAVAVGNGFGGEDPTPAGFRAWVGRPSDGGVQIYAVAQVSAMPMGPNEVHGPGMPMQEELAGQWVPKATVVPVSPLLS</sequence>
<feature type="transmembrane region" description="Helical" evidence="1">
    <location>
        <begin position="118"/>
        <end position="136"/>
    </location>
</feature>
<feature type="transmembrane region" description="Helical" evidence="1">
    <location>
        <begin position="143"/>
        <end position="162"/>
    </location>
</feature>
<name>A0A563EER3_9PSEU</name>
<dbReference type="RefSeq" id="WP_146361088.1">
    <property type="nucleotide sequence ID" value="NZ_VOBR01000060.1"/>
</dbReference>
<protein>
    <submittedName>
        <fullName evidence="2">Uncharacterized protein</fullName>
    </submittedName>
</protein>
<feature type="transmembrane region" description="Helical" evidence="1">
    <location>
        <begin position="174"/>
        <end position="193"/>
    </location>
</feature>
<keyword evidence="3" id="KW-1185">Reference proteome</keyword>
<feature type="transmembrane region" description="Helical" evidence="1">
    <location>
        <begin position="15"/>
        <end position="37"/>
    </location>
</feature>
<feature type="transmembrane region" description="Helical" evidence="1">
    <location>
        <begin position="72"/>
        <end position="89"/>
    </location>
</feature>